<evidence type="ECO:0008006" key="4">
    <source>
        <dbReference type="Google" id="ProtNLM"/>
    </source>
</evidence>
<feature type="signal peptide" evidence="1">
    <location>
        <begin position="1"/>
        <end position="27"/>
    </location>
</feature>
<accession>A0A9X9X4R1</accession>
<feature type="non-terminal residue" evidence="2">
    <location>
        <position position="184"/>
    </location>
</feature>
<evidence type="ECO:0000313" key="3">
    <source>
        <dbReference type="Proteomes" id="UP001138751"/>
    </source>
</evidence>
<dbReference type="EMBL" id="JAAEDM010000149">
    <property type="protein sequence ID" value="MBR0674390.1"/>
    <property type="molecule type" value="Genomic_DNA"/>
</dbReference>
<keyword evidence="1" id="KW-0732">Signal</keyword>
<protein>
    <recommendedName>
        <fullName evidence="4">Alpha/beta hydrolase</fullName>
    </recommendedName>
</protein>
<dbReference type="RefSeq" id="WP_211864803.1">
    <property type="nucleotide sequence ID" value="NZ_JAAEDM010000149.1"/>
</dbReference>
<dbReference type="Proteomes" id="UP001138751">
    <property type="component" value="Unassembled WGS sequence"/>
</dbReference>
<dbReference type="AlphaFoldDB" id="A0A9X9X4R1"/>
<name>A0A9X9X4R1_9PROT</name>
<proteinExistence type="predicted"/>
<feature type="chain" id="PRO_5040879698" description="Alpha/beta hydrolase" evidence="1">
    <location>
        <begin position="28"/>
        <end position="184"/>
    </location>
</feature>
<sequence>MTRRPMMPFLFGLATATALLGAPAAGAAEPSTVVDLLWVTPRGASGAPAPCARLLLVEAPVDWISGDAAAVVLTVGDADEVTAARVAEAMLAQQAAVLHLRFGRDGWIGGCNAALPEPPVELAYALDALRREGGAGLVVVIGIGAAGSVALGAAAEAASGAPGTGGSRLAAAVAMGGQGPAAFL</sequence>
<evidence type="ECO:0000256" key="1">
    <source>
        <dbReference type="SAM" id="SignalP"/>
    </source>
</evidence>
<comment type="caution">
    <text evidence="2">The sequence shown here is derived from an EMBL/GenBank/DDBJ whole genome shotgun (WGS) entry which is preliminary data.</text>
</comment>
<reference evidence="2" key="2">
    <citation type="journal article" date="2021" name="Syst. Appl. Microbiol.">
        <title>Roseomonas hellenica sp. nov., isolated from roots of wild-growing Alkanna tinctoria.</title>
        <authorList>
            <person name="Rat A."/>
            <person name="Naranjo H.D."/>
            <person name="Lebbe L."/>
            <person name="Cnockaert M."/>
            <person name="Krigas N."/>
            <person name="Grigoriadou K."/>
            <person name="Maloupa E."/>
            <person name="Willems A."/>
        </authorList>
    </citation>
    <scope>NUCLEOTIDE SEQUENCE</scope>
    <source>
        <strain evidence="2">LMG 31231</strain>
    </source>
</reference>
<organism evidence="2 3">
    <name type="scientific">Neoroseomonas soli</name>
    <dbReference type="NCBI Taxonomy" id="1081025"/>
    <lineage>
        <taxon>Bacteria</taxon>
        <taxon>Pseudomonadati</taxon>
        <taxon>Pseudomonadota</taxon>
        <taxon>Alphaproteobacteria</taxon>
        <taxon>Acetobacterales</taxon>
        <taxon>Acetobacteraceae</taxon>
        <taxon>Neoroseomonas</taxon>
    </lineage>
</organism>
<evidence type="ECO:0000313" key="2">
    <source>
        <dbReference type="EMBL" id="MBR0674390.1"/>
    </source>
</evidence>
<reference evidence="2" key="1">
    <citation type="submission" date="2020-01" db="EMBL/GenBank/DDBJ databases">
        <authorList>
            <person name="Rat A."/>
        </authorList>
    </citation>
    <scope>NUCLEOTIDE SEQUENCE</scope>
    <source>
        <strain evidence="2">LMG 31231</strain>
    </source>
</reference>
<keyword evidence="3" id="KW-1185">Reference proteome</keyword>
<gene>
    <name evidence="2" type="ORF">GXW76_24710</name>
</gene>